<proteinExistence type="predicted"/>
<dbReference type="Proteomes" id="UP000614469">
    <property type="component" value="Unassembled WGS sequence"/>
</dbReference>
<evidence type="ECO:0008006" key="3">
    <source>
        <dbReference type="Google" id="ProtNLM"/>
    </source>
</evidence>
<reference evidence="1 2" key="1">
    <citation type="submission" date="2020-08" db="EMBL/GenBank/DDBJ databases">
        <title>Bridging the membrane lipid divide: bacteria of the FCB group superphylum have the potential to synthesize archaeal ether lipids.</title>
        <authorList>
            <person name="Villanueva L."/>
            <person name="Von Meijenfeldt F.A.B."/>
            <person name="Westbye A.B."/>
            <person name="Yadav S."/>
            <person name="Hopmans E.C."/>
            <person name="Dutilh B.E."/>
            <person name="Sinninghe Damste J.S."/>
        </authorList>
    </citation>
    <scope>NUCLEOTIDE SEQUENCE [LARGE SCALE GENOMIC DNA]</scope>
    <source>
        <strain evidence="1">NIOZ-UU36</strain>
    </source>
</reference>
<organism evidence="1 2">
    <name type="scientific">Candidatus Desulfolinea nitratireducens</name>
    <dbReference type="NCBI Taxonomy" id="2841698"/>
    <lineage>
        <taxon>Bacteria</taxon>
        <taxon>Bacillati</taxon>
        <taxon>Chloroflexota</taxon>
        <taxon>Anaerolineae</taxon>
        <taxon>Anaerolineales</taxon>
        <taxon>Anaerolineales incertae sedis</taxon>
        <taxon>Candidatus Desulfolinea</taxon>
    </lineage>
</organism>
<name>A0A8J6NGI9_9CHLR</name>
<accession>A0A8J6NGI9</accession>
<comment type="caution">
    <text evidence="1">The sequence shown here is derived from an EMBL/GenBank/DDBJ whole genome shotgun (WGS) entry which is preliminary data.</text>
</comment>
<protein>
    <recommendedName>
        <fullName evidence="3">DUF4032 domain-containing protein</fullName>
    </recommendedName>
</protein>
<dbReference type="AlphaFoldDB" id="A0A8J6NGI9"/>
<evidence type="ECO:0000313" key="2">
    <source>
        <dbReference type="Proteomes" id="UP000614469"/>
    </source>
</evidence>
<sequence length="284" mass="33014">MMSDPLSSRVRSDFKQARTKAFFNNVWAVLSGQPTTLLSYDEVREKLSIGGPIYRGIETVEIKNIVGSLNRYHEFDRAFLPKIDAISDRWERVNRAFYKDISLPAIVLYKVDEVYFVADGHHRVSVARKQGQLYIDAEVRECATKVSITSDLRPEDLQILGQKVNFIKRTKIDKLRPQANIKLNIPDGFLRMLEHIAVHRYFMGLDLKRDIPEKEAVIHWYDTVYLPIVKIIRKGNILKDFPGKSEGDLYLWVLDRQHYLAQHNNRPLQSPDAAAYDFIEHKDD</sequence>
<dbReference type="EMBL" id="JACNJN010000018">
    <property type="protein sequence ID" value="MBC8333682.1"/>
    <property type="molecule type" value="Genomic_DNA"/>
</dbReference>
<dbReference type="SUPFAM" id="SSF110849">
    <property type="entry name" value="ParB/Sulfiredoxin"/>
    <property type="match status" value="1"/>
</dbReference>
<evidence type="ECO:0000313" key="1">
    <source>
        <dbReference type="EMBL" id="MBC8333682.1"/>
    </source>
</evidence>
<dbReference type="InterPro" id="IPR036086">
    <property type="entry name" value="ParB/Sulfiredoxin_sf"/>
</dbReference>
<gene>
    <name evidence="1" type="ORF">H8E29_00300</name>
</gene>